<evidence type="ECO:0000313" key="1">
    <source>
        <dbReference type="EMBL" id="KEO52164.1"/>
    </source>
</evidence>
<sequence length="65" mass="7430">MKRKRSCREFGIVTSFSYKSMVFTNCSLKGYCGHETFCETSVSLSHVIETFVANPVALWRSFPIN</sequence>
<accession>A0ABR4TJ61</accession>
<dbReference type="EMBL" id="AUNC01000056">
    <property type="protein sequence ID" value="KEO52164.1"/>
    <property type="molecule type" value="Genomic_DNA"/>
</dbReference>
<name>A0ABR4TJ61_9PROT</name>
<gene>
    <name evidence="1" type="ORF">SMB34_08605</name>
</gene>
<keyword evidence="2" id="KW-1185">Reference proteome</keyword>
<reference evidence="1 2" key="1">
    <citation type="submission" date="2013-07" db="EMBL/GenBank/DDBJ databases">
        <title>Thalassospira permensis NBRC 106175 Genome Sequencing.</title>
        <authorList>
            <person name="Lai Q."/>
            <person name="Shao Z."/>
        </authorList>
    </citation>
    <scope>NUCLEOTIDE SEQUENCE [LARGE SCALE GENOMIC DNA]</scope>
    <source>
        <strain evidence="1 2">NBRC 106175</strain>
    </source>
</reference>
<evidence type="ECO:0000313" key="2">
    <source>
        <dbReference type="Proteomes" id="UP000027463"/>
    </source>
</evidence>
<comment type="caution">
    <text evidence="1">The sequence shown here is derived from an EMBL/GenBank/DDBJ whole genome shotgun (WGS) entry which is preliminary data.</text>
</comment>
<dbReference type="Proteomes" id="UP000027463">
    <property type="component" value="Unassembled WGS sequence"/>
</dbReference>
<protein>
    <submittedName>
        <fullName evidence="1">Uncharacterized protein</fullName>
    </submittedName>
</protein>
<organism evidence="1 2">
    <name type="scientific">Thalassospira permensis NBRC 106175</name>
    <dbReference type="NCBI Taxonomy" id="1353532"/>
    <lineage>
        <taxon>Bacteria</taxon>
        <taxon>Pseudomonadati</taxon>
        <taxon>Pseudomonadota</taxon>
        <taxon>Alphaproteobacteria</taxon>
        <taxon>Rhodospirillales</taxon>
        <taxon>Thalassospiraceae</taxon>
        <taxon>Thalassospira</taxon>
    </lineage>
</organism>
<proteinExistence type="predicted"/>